<accession>U4L2G7</accession>
<evidence type="ECO:0000313" key="2">
    <source>
        <dbReference type="Proteomes" id="UP000018144"/>
    </source>
</evidence>
<name>U4L2G7_PYROM</name>
<proteinExistence type="predicted"/>
<dbReference type="EMBL" id="HF935195">
    <property type="protein sequence ID" value="CCX04265.1"/>
    <property type="molecule type" value="Genomic_DNA"/>
</dbReference>
<organism evidence="1 2">
    <name type="scientific">Pyronema omphalodes (strain CBS 100304)</name>
    <name type="common">Pyronema confluens</name>
    <dbReference type="NCBI Taxonomy" id="1076935"/>
    <lineage>
        <taxon>Eukaryota</taxon>
        <taxon>Fungi</taxon>
        <taxon>Dikarya</taxon>
        <taxon>Ascomycota</taxon>
        <taxon>Pezizomycotina</taxon>
        <taxon>Pezizomycetes</taxon>
        <taxon>Pezizales</taxon>
        <taxon>Pyronemataceae</taxon>
        <taxon>Pyronema</taxon>
    </lineage>
</organism>
<sequence length="90" mass="10384">MFSTLQFTTSHYLINRIQICRFLSSPPLCSPLLLWLLQSQTPILRPHQRARRVIGLPALPSHPTVFRTLRERPLRNVSMVPLEKRSVVGV</sequence>
<protein>
    <submittedName>
        <fullName evidence="1">Uncharacterized protein</fullName>
    </submittedName>
</protein>
<reference evidence="1 2" key="1">
    <citation type="journal article" date="2013" name="PLoS Genet.">
        <title>The genome and development-dependent transcriptomes of Pyronema confluens: a window into fungal evolution.</title>
        <authorList>
            <person name="Traeger S."/>
            <person name="Altegoer F."/>
            <person name="Freitag M."/>
            <person name="Gabaldon T."/>
            <person name="Kempken F."/>
            <person name="Kumar A."/>
            <person name="Marcet-Houben M."/>
            <person name="Poggeler S."/>
            <person name="Stajich J.E."/>
            <person name="Nowrousian M."/>
        </authorList>
    </citation>
    <scope>NUCLEOTIDE SEQUENCE [LARGE SCALE GENOMIC DNA]</scope>
    <source>
        <strain evidence="2">CBS 100304</strain>
        <tissue evidence="1">Vegetative mycelium</tissue>
    </source>
</reference>
<dbReference type="Proteomes" id="UP000018144">
    <property type="component" value="Unassembled WGS sequence"/>
</dbReference>
<evidence type="ECO:0000313" key="1">
    <source>
        <dbReference type="EMBL" id="CCX04265.1"/>
    </source>
</evidence>
<gene>
    <name evidence="1" type="ORF">PCON_01405</name>
</gene>
<keyword evidence="2" id="KW-1185">Reference proteome</keyword>
<dbReference type="AlphaFoldDB" id="U4L2G7"/>